<evidence type="ECO:0000313" key="2">
    <source>
        <dbReference type="EMBL" id="RZF40780.1"/>
    </source>
</evidence>
<feature type="compositionally biased region" description="Low complexity" evidence="1">
    <location>
        <begin position="301"/>
        <end position="321"/>
    </location>
</feature>
<feature type="compositionally biased region" description="Polar residues" evidence="1">
    <location>
        <begin position="1299"/>
        <end position="1308"/>
    </location>
</feature>
<feature type="region of interest" description="Disordered" evidence="1">
    <location>
        <begin position="230"/>
        <end position="326"/>
    </location>
</feature>
<feature type="compositionally biased region" description="Acidic residues" evidence="1">
    <location>
        <begin position="253"/>
        <end position="272"/>
    </location>
</feature>
<feature type="compositionally biased region" description="Basic and acidic residues" evidence="1">
    <location>
        <begin position="230"/>
        <end position="244"/>
    </location>
</feature>
<feature type="compositionally biased region" description="Basic and acidic residues" evidence="1">
    <location>
        <begin position="1217"/>
        <end position="1242"/>
    </location>
</feature>
<protein>
    <submittedName>
        <fullName evidence="2">Uncharacterized protein</fullName>
    </submittedName>
</protein>
<feature type="region of interest" description="Disordered" evidence="1">
    <location>
        <begin position="1217"/>
        <end position="1251"/>
    </location>
</feature>
<dbReference type="OrthoDB" id="6631513at2759"/>
<feature type="region of interest" description="Disordered" evidence="1">
    <location>
        <begin position="758"/>
        <end position="803"/>
    </location>
</feature>
<feature type="compositionally biased region" description="Polar residues" evidence="1">
    <location>
        <begin position="1544"/>
        <end position="1556"/>
    </location>
</feature>
<feature type="compositionally biased region" description="Basic and acidic residues" evidence="1">
    <location>
        <begin position="1"/>
        <end position="12"/>
    </location>
</feature>
<feature type="compositionally biased region" description="Polar residues" evidence="1">
    <location>
        <begin position="386"/>
        <end position="412"/>
    </location>
</feature>
<proteinExistence type="predicted"/>
<feature type="region of interest" description="Disordered" evidence="1">
    <location>
        <begin position="1"/>
        <end position="125"/>
    </location>
</feature>
<organism evidence="2 3">
    <name type="scientific">Laodelphax striatellus</name>
    <name type="common">Small brown planthopper</name>
    <name type="synonym">Delphax striatella</name>
    <dbReference type="NCBI Taxonomy" id="195883"/>
    <lineage>
        <taxon>Eukaryota</taxon>
        <taxon>Metazoa</taxon>
        <taxon>Ecdysozoa</taxon>
        <taxon>Arthropoda</taxon>
        <taxon>Hexapoda</taxon>
        <taxon>Insecta</taxon>
        <taxon>Pterygota</taxon>
        <taxon>Neoptera</taxon>
        <taxon>Paraneoptera</taxon>
        <taxon>Hemiptera</taxon>
        <taxon>Auchenorrhyncha</taxon>
        <taxon>Fulgoroidea</taxon>
        <taxon>Delphacidae</taxon>
        <taxon>Criomorphinae</taxon>
        <taxon>Laodelphax</taxon>
    </lineage>
</organism>
<dbReference type="EMBL" id="QKKF02017666">
    <property type="protein sequence ID" value="RZF40780.1"/>
    <property type="molecule type" value="Genomic_DNA"/>
</dbReference>
<evidence type="ECO:0000256" key="1">
    <source>
        <dbReference type="SAM" id="MobiDB-lite"/>
    </source>
</evidence>
<dbReference type="SMR" id="A0A482X5U7"/>
<dbReference type="InParanoid" id="A0A482X5U7"/>
<feature type="compositionally biased region" description="Polar residues" evidence="1">
    <location>
        <begin position="89"/>
        <end position="103"/>
    </location>
</feature>
<evidence type="ECO:0000313" key="3">
    <source>
        <dbReference type="Proteomes" id="UP000291343"/>
    </source>
</evidence>
<reference evidence="2 3" key="1">
    <citation type="journal article" date="2017" name="Gigascience">
        <title>Genome sequence of the small brown planthopper, Laodelphax striatellus.</title>
        <authorList>
            <person name="Zhu J."/>
            <person name="Jiang F."/>
            <person name="Wang X."/>
            <person name="Yang P."/>
            <person name="Bao Y."/>
            <person name="Zhao W."/>
            <person name="Wang W."/>
            <person name="Lu H."/>
            <person name="Wang Q."/>
            <person name="Cui N."/>
            <person name="Li J."/>
            <person name="Chen X."/>
            <person name="Luo L."/>
            <person name="Yu J."/>
            <person name="Kang L."/>
            <person name="Cui F."/>
        </authorList>
    </citation>
    <scope>NUCLEOTIDE SEQUENCE [LARGE SCALE GENOMIC DNA]</scope>
    <source>
        <strain evidence="2">Lst14</strain>
    </source>
</reference>
<dbReference type="Proteomes" id="UP000291343">
    <property type="component" value="Unassembled WGS sequence"/>
</dbReference>
<feature type="compositionally biased region" description="Polar residues" evidence="1">
    <location>
        <begin position="1748"/>
        <end position="1759"/>
    </location>
</feature>
<feature type="compositionally biased region" description="Gly residues" evidence="1">
    <location>
        <begin position="1852"/>
        <end position="1861"/>
    </location>
</feature>
<feature type="region of interest" description="Disordered" evidence="1">
    <location>
        <begin position="1153"/>
        <end position="1195"/>
    </location>
</feature>
<feature type="compositionally biased region" description="Basic and acidic residues" evidence="1">
    <location>
        <begin position="105"/>
        <end position="121"/>
    </location>
</feature>
<feature type="compositionally biased region" description="Polar residues" evidence="1">
    <location>
        <begin position="443"/>
        <end position="452"/>
    </location>
</feature>
<feature type="compositionally biased region" description="Basic and acidic residues" evidence="1">
    <location>
        <begin position="1804"/>
        <end position="1814"/>
    </location>
</feature>
<feature type="region of interest" description="Disordered" evidence="1">
    <location>
        <begin position="386"/>
        <end position="467"/>
    </location>
</feature>
<feature type="compositionally biased region" description="Low complexity" evidence="1">
    <location>
        <begin position="1277"/>
        <end position="1287"/>
    </location>
</feature>
<feature type="region of interest" description="Disordered" evidence="1">
    <location>
        <begin position="1274"/>
        <end position="1346"/>
    </location>
</feature>
<gene>
    <name evidence="2" type="ORF">LSTR_LSTR011297</name>
</gene>
<feature type="compositionally biased region" description="Low complexity" evidence="1">
    <location>
        <begin position="455"/>
        <end position="467"/>
    </location>
</feature>
<feature type="compositionally biased region" description="Polar residues" evidence="1">
    <location>
        <begin position="779"/>
        <end position="799"/>
    </location>
</feature>
<name>A0A482X5U7_LAOST</name>
<feature type="region of interest" description="Disordered" evidence="1">
    <location>
        <begin position="1514"/>
        <end position="1556"/>
    </location>
</feature>
<feature type="compositionally biased region" description="Basic and acidic residues" evidence="1">
    <location>
        <begin position="1330"/>
        <end position="1342"/>
    </location>
</feature>
<feature type="region of interest" description="Disordered" evidence="1">
    <location>
        <begin position="1748"/>
        <end position="1877"/>
    </location>
</feature>
<feature type="compositionally biased region" description="Polar residues" evidence="1">
    <location>
        <begin position="1767"/>
        <end position="1776"/>
    </location>
</feature>
<feature type="compositionally biased region" description="Polar residues" evidence="1">
    <location>
        <begin position="61"/>
        <end position="82"/>
    </location>
</feature>
<feature type="compositionally biased region" description="Basic and acidic residues" evidence="1">
    <location>
        <begin position="1153"/>
        <end position="1167"/>
    </location>
</feature>
<keyword evidence="3" id="KW-1185">Reference proteome</keyword>
<accession>A0A482X5U7</accession>
<feature type="compositionally biased region" description="Polar residues" evidence="1">
    <location>
        <begin position="24"/>
        <end position="33"/>
    </location>
</feature>
<feature type="compositionally biased region" description="Low complexity" evidence="1">
    <location>
        <begin position="759"/>
        <end position="770"/>
    </location>
</feature>
<comment type="caution">
    <text evidence="2">The sequence shown here is derived from an EMBL/GenBank/DDBJ whole genome shotgun (WGS) entry which is preliminary data.</text>
</comment>
<feature type="compositionally biased region" description="Polar residues" evidence="1">
    <location>
        <begin position="1827"/>
        <end position="1836"/>
    </location>
</feature>
<sequence length="1877" mass="208420">MRKFTLSRERSSESCGDSEIATMPTPTASSTGLPTDRSDTKGAGPHPSRQRRKRHVASVSKACQTSPRQSQQDLRSRPQSVDSIKDTLPGSSSTNLDLKQWEQNLHLKDDSNEDNSTKDVETSPELFLDTARESKMISEITLPGEVVLLDDSRRQSSMDVSCVEDTKVDADSDETKLLLEKSGQQELRKIYTDTRSKSFADGELGSSCEVTTKTSGKRLIKSAKGRLLEREVSGENLKEMESNNHDTPQGVEGDIENNNDTEMDSAVLEDDTPSPPPQNNAAPSNSHQNHHHHHHHKRNSGDSGSSNNNNNYKSNGSPPKSGQSSESADCYITDCDICTAEGRKYCSLDDSSEVCSFTSPDIVMTTNELKTTSDFTSTSVTLCQTVSDRSSSTQDSTLSITSITPESYSTSDNGKKKKNGDTSPTNIGLVITSETAIIDPVDTRQTSKNSPFHLSDSSQSDNQSSASNAGIPLVLTSECVLIDPIEQEVTKKMHCVLEMMETDESSLTDNTQIEKEVFEVPEAGEIFEDRSVDHRQSTGSIVTTPVRRNVYSRSMSCGELPANYEAQSGDENDEGDLLKELGFKEEPKSGRTSVSFLELCGSSRRDPTYEETCRRKVNNMFYGNRTYEVMTSTSDCVAKKTLMGNVMSTSGENMKIMPRLPLSDRQSVEVGVDLVRNNSEEKNESTQHEVVCDGTCNDKQDNETICGNVIMLRLPLHQTEDGKVLSTLEGPEIENFGADLIIPRYSAKPRTTSMVVNTSSADYSSDSELSMADSLEEVPQSQEETCPSSSDQQGDVTSARNKHDERLVRGHVISLLPENNTKLVKQRTTEAYAYFVTLSGEMSEIRTESIPENLKKKLMERDSELKKHSDHHTTKREKRYESIFKRPIARRTPKLSKLSKSEYRESFFKPDHYMNRRAYSLTSDDSEDVAVECKSTQWEENPVSEVRNTQLQDEDEILEKTKESKWSKCKQLIKSTPELDNIVSEVILSTLLQDMKNDEEDEEIKDILLEALRENEELAKLEFNEEQVVPSKEERDSISDDEEVIEDGKYKCISVQTNESTLHSILTCSYEACDICNEIHSRNMKDKRDVAVGVEKKSNKEHKMKQKKNKENVQKNDIRIKMPNISSHHQRCFISGETNLLEQMGAKNVVLNQKDEPKKTEQQKEMRTPSPGNRTALNINYRPFSRNSLPPSKPQVRLKMPISRRAGNLSSRFHQRFEAIPEERSGSLESGEEMKSPKDSLPRRASAPAASDMLLLNSGEISSDRKTTTLLAPELDSLGSSSSSGNGRETILIERGKRSSISNLSAKSMESGEGNVNVRRHTIHSGGGDFESRSGKTTPTDKSRRHTVHGTIGLSSTGKINLNVGSIMKGRLIGKRGNVMIGRFHPVSPSEETQVEKDEKLLIGKIERVARERHKGRDALATTPRGGSEHSEEELLTLSKGWINFYLLRESMDIAGDEFCSDGEMSGSGSEDPLGNEDQCTVRSVKKNINHRTVTVVGEPEEQIKQYTMQFHATEEQDPQTSISPLHLPPSSRSEPTNRLPHITSPTISTPSDGYTQSALSANSNLGALSANSASLPLLHGGREVKRPILKHSKVRTSTSTTKKYVTNGKEAKFFSSPTQQTESRVEYLQFPLSTLDNRSPSGDSLITASCDTESDSMSESPVLPSIRWPLRQVQQRNRYHQYNASVQRYQRTETKSACQLPPSTAQTPTVIGSQNGATCWTVTVTGNGGDPQQPPPDVEMRLSFANSSSATQKTLQTKHTSERTRSAASSLLQPDTSKHKRLRRALQDRSPVPPCWSLTVTNKNEEEQQELKSEFPGVGSGRHVTGPSSYTTSKPVFSRKDVRRVLLARGEGSGVRGAGGSRRHTSPLSGPRWRRS</sequence>
<feature type="compositionally biased region" description="Basic residues" evidence="1">
    <location>
        <begin position="288"/>
        <end position="298"/>
    </location>
</feature>